<sequence>MIEAFRTLYKDRKFTTEIQSEEQIREVIKAELLDEFTHPRARLSPEKKLKHALDRIRISTLSEEEKNLLEDVYKEEYINLSTEDRT</sequence>
<keyword evidence="2" id="KW-1185">Reference proteome</keyword>
<organism evidence="1 2">
    <name type="scientific">Psychrobacillus lasiicapitis</name>
    <dbReference type="NCBI Taxonomy" id="1636719"/>
    <lineage>
        <taxon>Bacteria</taxon>
        <taxon>Bacillati</taxon>
        <taxon>Bacillota</taxon>
        <taxon>Bacilli</taxon>
        <taxon>Bacillales</taxon>
        <taxon>Bacillaceae</taxon>
        <taxon>Psychrobacillus</taxon>
    </lineage>
</organism>
<reference evidence="1 2" key="1">
    <citation type="submission" date="2019-05" db="EMBL/GenBank/DDBJ databases">
        <title>Psychrobacillus vulpis sp. nov., a new species isolated from feces of a red fox that inhabits in The Tablas de Daimiel Natural Park, Albacete, Spain.</title>
        <authorList>
            <person name="Rodriguez M."/>
            <person name="Reina J.C."/>
            <person name="Bejar V."/>
            <person name="Llamas I."/>
        </authorList>
    </citation>
    <scope>NUCLEOTIDE SEQUENCE [LARGE SCALE GENOMIC DNA]</scope>
    <source>
        <strain evidence="1 2">NEAU-3TGS17</strain>
    </source>
</reference>
<dbReference type="EMBL" id="VDGH01000001">
    <property type="protein sequence ID" value="TQR16804.1"/>
    <property type="molecule type" value="Genomic_DNA"/>
</dbReference>
<evidence type="ECO:0000313" key="2">
    <source>
        <dbReference type="Proteomes" id="UP000317316"/>
    </source>
</evidence>
<evidence type="ECO:0000313" key="1">
    <source>
        <dbReference type="EMBL" id="TQR16804.1"/>
    </source>
</evidence>
<dbReference type="AlphaFoldDB" id="A0A544TH68"/>
<dbReference type="OrthoDB" id="2454083at2"/>
<dbReference type="RefSeq" id="WP_142537047.1">
    <property type="nucleotide sequence ID" value="NZ_BMIE01000002.1"/>
</dbReference>
<protein>
    <submittedName>
        <fullName evidence="1">Uncharacterized protein</fullName>
    </submittedName>
</protein>
<accession>A0A544TH68</accession>
<proteinExistence type="predicted"/>
<comment type="caution">
    <text evidence="1">The sequence shown here is derived from an EMBL/GenBank/DDBJ whole genome shotgun (WGS) entry which is preliminary data.</text>
</comment>
<name>A0A544TH68_9BACI</name>
<gene>
    <name evidence="1" type="ORF">FG382_01195</name>
</gene>
<dbReference type="Proteomes" id="UP000317316">
    <property type="component" value="Unassembled WGS sequence"/>
</dbReference>